<dbReference type="AlphaFoldDB" id="A0AAV4VFR0"/>
<comment type="caution">
    <text evidence="1">The sequence shown here is derived from an EMBL/GenBank/DDBJ whole genome shotgun (WGS) entry which is preliminary data.</text>
</comment>
<reference evidence="1 2" key="1">
    <citation type="submission" date="2021-06" db="EMBL/GenBank/DDBJ databases">
        <title>Caerostris extrusa draft genome.</title>
        <authorList>
            <person name="Kono N."/>
            <person name="Arakawa K."/>
        </authorList>
    </citation>
    <scope>NUCLEOTIDE SEQUENCE [LARGE SCALE GENOMIC DNA]</scope>
</reference>
<protein>
    <recommendedName>
        <fullName evidence="3">Secreted protein</fullName>
    </recommendedName>
</protein>
<dbReference type="EMBL" id="BPLR01014443">
    <property type="protein sequence ID" value="GIY68795.1"/>
    <property type="molecule type" value="Genomic_DNA"/>
</dbReference>
<name>A0AAV4VFR0_CAEEX</name>
<gene>
    <name evidence="1" type="ORF">CEXT_95501</name>
</gene>
<evidence type="ECO:0008006" key="3">
    <source>
        <dbReference type="Google" id="ProtNLM"/>
    </source>
</evidence>
<proteinExistence type="predicted"/>
<dbReference type="Proteomes" id="UP001054945">
    <property type="component" value="Unassembled WGS sequence"/>
</dbReference>
<accession>A0AAV4VFR0</accession>
<organism evidence="1 2">
    <name type="scientific">Caerostris extrusa</name>
    <name type="common">Bark spider</name>
    <name type="synonym">Caerostris bankana</name>
    <dbReference type="NCBI Taxonomy" id="172846"/>
    <lineage>
        <taxon>Eukaryota</taxon>
        <taxon>Metazoa</taxon>
        <taxon>Ecdysozoa</taxon>
        <taxon>Arthropoda</taxon>
        <taxon>Chelicerata</taxon>
        <taxon>Arachnida</taxon>
        <taxon>Araneae</taxon>
        <taxon>Araneomorphae</taxon>
        <taxon>Entelegynae</taxon>
        <taxon>Araneoidea</taxon>
        <taxon>Araneidae</taxon>
        <taxon>Caerostris</taxon>
    </lineage>
</organism>
<evidence type="ECO:0000313" key="2">
    <source>
        <dbReference type="Proteomes" id="UP001054945"/>
    </source>
</evidence>
<sequence length="77" mass="8637">MPLIKGICGFHLPSFYVDLVTAVKTGRFTPHPTSNRISNCHIFSIRYLVLHFFTTATRESVTVTAGKNMILDDKPRG</sequence>
<keyword evidence="2" id="KW-1185">Reference proteome</keyword>
<evidence type="ECO:0000313" key="1">
    <source>
        <dbReference type="EMBL" id="GIY68795.1"/>
    </source>
</evidence>